<dbReference type="Pfam" id="PF01329">
    <property type="entry name" value="Pterin_4a"/>
    <property type="match status" value="1"/>
</dbReference>
<evidence type="ECO:0000256" key="3">
    <source>
        <dbReference type="ARBA" id="ARBA00013252"/>
    </source>
</evidence>
<comment type="catalytic activity">
    <reaction evidence="1">
        <text>(4aS,6R)-4a-hydroxy-L-erythro-5,6,7,8-tetrahydrobiopterin = (6R)-L-erythro-6,7-dihydrobiopterin + H2O</text>
        <dbReference type="Rhea" id="RHEA:11920"/>
        <dbReference type="ChEBI" id="CHEBI:15377"/>
        <dbReference type="ChEBI" id="CHEBI:15642"/>
        <dbReference type="ChEBI" id="CHEBI:43120"/>
        <dbReference type="EC" id="4.2.1.96"/>
    </reaction>
</comment>
<dbReference type="InterPro" id="IPR036428">
    <property type="entry name" value="PCD_sf"/>
</dbReference>
<keyword evidence="7" id="KW-1185">Reference proteome</keyword>
<dbReference type="EMBL" id="ML978128">
    <property type="protein sequence ID" value="KAF2097592.1"/>
    <property type="molecule type" value="Genomic_DNA"/>
</dbReference>
<protein>
    <recommendedName>
        <fullName evidence="3">4a-hydroxytetrahydrobiopterin dehydratase</fullName>
        <ecNumber evidence="3">4.2.1.96</ecNumber>
    </recommendedName>
    <alternativeName>
        <fullName evidence="5">4-alpha-hydroxy-tetrahydropterin dehydratase</fullName>
    </alternativeName>
</protein>
<evidence type="ECO:0000313" key="7">
    <source>
        <dbReference type="Proteomes" id="UP000799772"/>
    </source>
</evidence>
<comment type="similarity">
    <text evidence="2">Belongs to the pterin-4-alpha-carbinolamine dehydratase family.</text>
</comment>
<evidence type="ECO:0000256" key="4">
    <source>
        <dbReference type="ARBA" id="ARBA00023239"/>
    </source>
</evidence>
<dbReference type="SUPFAM" id="SSF55248">
    <property type="entry name" value="PCD-like"/>
    <property type="match status" value="1"/>
</dbReference>
<dbReference type="Gene3D" id="3.30.1360.20">
    <property type="entry name" value="Transcriptional coactivator/pterin dehydratase"/>
    <property type="match status" value="1"/>
</dbReference>
<dbReference type="GO" id="GO:0008124">
    <property type="term" value="F:4-alpha-hydroxytetrahydrobiopterin dehydratase activity"/>
    <property type="evidence" value="ECO:0007669"/>
    <property type="project" value="UniProtKB-EC"/>
</dbReference>
<dbReference type="InterPro" id="IPR001533">
    <property type="entry name" value="Pterin_deHydtase"/>
</dbReference>
<dbReference type="Proteomes" id="UP000799772">
    <property type="component" value="Unassembled WGS sequence"/>
</dbReference>
<dbReference type="PANTHER" id="PTHR12599:SF0">
    <property type="entry name" value="PTERIN-4-ALPHA-CARBINOLAMINE DEHYDRATASE"/>
    <property type="match status" value="1"/>
</dbReference>
<dbReference type="PANTHER" id="PTHR12599">
    <property type="entry name" value="PTERIN-4-ALPHA-CARBINOLAMINE DEHYDRATASE"/>
    <property type="match status" value="1"/>
</dbReference>
<accession>A0A9P4IFL6</accession>
<proteinExistence type="inferred from homology"/>
<dbReference type="EC" id="4.2.1.96" evidence="3"/>
<dbReference type="AlphaFoldDB" id="A0A9P4IFL6"/>
<evidence type="ECO:0000256" key="2">
    <source>
        <dbReference type="ARBA" id="ARBA00006472"/>
    </source>
</evidence>
<sequence>MLQFRTLFDSFANLAKAARPASSGSSGRSCIRFHTDVSQACKARTRLRIRNVNRLAGAHLQAHQTQGQRRPLALSIPRHVPPTFMQTATNYAVQPPRNDGGGRASDVADAASASTAASVHFSSNTDPATAAPLLARLCTPGGRWAPSSHGRGIERSFKFRTFKKTWEFMDAVAAACRREKHHPEWANVYNLVHIRWTTHRPQGLSMKDLTMAQLCDEQARDFGEEVDEGATPAAAGGKEGDALGELTDFIAQEGCDTCAPKNTNS</sequence>
<organism evidence="6 7">
    <name type="scientific">Rhizodiscina lignyota</name>
    <dbReference type="NCBI Taxonomy" id="1504668"/>
    <lineage>
        <taxon>Eukaryota</taxon>
        <taxon>Fungi</taxon>
        <taxon>Dikarya</taxon>
        <taxon>Ascomycota</taxon>
        <taxon>Pezizomycotina</taxon>
        <taxon>Dothideomycetes</taxon>
        <taxon>Pleosporomycetidae</taxon>
        <taxon>Aulographales</taxon>
        <taxon>Rhizodiscinaceae</taxon>
        <taxon>Rhizodiscina</taxon>
    </lineage>
</organism>
<gene>
    <name evidence="6" type="ORF">NA57DRAFT_77843</name>
</gene>
<evidence type="ECO:0000256" key="5">
    <source>
        <dbReference type="ARBA" id="ARBA00030497"/>
    </source>
</evidence>
<name>A0A9P4IFL6_9PEZI</name>
<evidence type="ECO:0000256" key="1">
    <source>
        <dbReference type="ARBA" id="ARBA00001554"/>
    </source>
</evidence>
<dbReference type="CDD" id="cd00488">
    <property type="entry name" value="PCD_DCoH"/>
    <property type="match status" value="1"/>
</dbReference>
<keyword evidence="4" id="KW-0456">Lyase</keyword>
<reference evidence="6" key="1">
    <citation type="journal article" date="2020" name="Stud. Mycol.">
        <title>101 Dothideomycetes genomes: a test case for predicting lifestyles and emergence of pathogens.</title>
        <authorList>
            <person name="Haridas S."/>
            <person name="Albert R."/>
            <person name="Binder M."/>
            <person name="Bloem J."/>
            <person name="Labutti K."/>
            <person name="Salamov A."/>
            <person name="Andreopoulos B."/>
            <person name="Baker S."/>
            <person name="Barry K."/>
            <person name="Bills G."/>
            <person name="Bluhm B."/>
            <person name="Cannon C."/>
            <person name="Castanera R."/>
            <person name="Culley D."/>
            <person name="Daum C."/>
            <person name="Ezra D."/>
            <person name="Gonzalez J."/>
            <person name="Henrissat B."/>
            <person name="Kuo A."/>
            <person name="Liang C."/>
            <person name="Lipzen A."/>
            <person name="Lutzoni F."/>
            <person name="Magnuson J."/>
            <person name="Mondo S."/>
            <person name="Nolan M."/>
            <person name="Ohm R."/>
            <person name="Pangilinan J."/>
            <person name="Park H.-J."/>
            <person name="Ramirez L."/>
            <person name="Alfaro M."/>
            <person name="Sun H."/>
            <person name="Tritt A."/>
            <person name="Yoshinaga Y."/>
            <person name="Zwiers L.-H."/>
            <person name="Turgeon B."/>
            <person name="Goodwin S."/>
            <person name="Spatafora J."/>
            <person name="Crous P."/>
            <person name="Grigoriev I."/>
        </authorList>
    </citation>
    <scope>NUCLEOTIDE SEQUENCE</scope>
    <source>
        <strain evidence="6">CBS 133067</strain>
    </source>
</reference>
<evidence type="ECO:0000313" key="6">
    <source>
        <dbReference type="EMBL" id="KAF2097592.1"/>
    </source>
</evidence>
<dbReference type="GO" id="GO:0006729">
    <property type="term" value="P:tetrahydrobiopterin biosynthetic process"/>
    <property type="evidence" value="ECO:0007669"/>
    <property type="project" value="InterPro"/>
</dbReference>
<dbReference type="OrthoDB" id="277398at2759"/>
<comment type="caution">
    <text evidence="6">The sequence shown here is derived from an EMBL/GenBank/DDBJ whole genome shotgun (WGS) entry which is preliminary data.</text>
</comment>